<reference evidence="2" key="1">
    <citation type="submission" date="2022-08" db="EMBL/GenBank/DDBJ databases">
        <title>Reclassification of Massilia species as members of the genera Telluria, Duganella, Pseudoduganella, Mokoshia gen. nov. and Zemynaea gen. nov. using orthogonal and non-orthogonal genome-based approaches.</title>
        <authorList>
            <person name="Bowman J.P."/>
        </authorList>
    </citation>
    <scope>NUCLEOTIDE SEQUENCE</scope>
    <source>
        <strain evidence="2">LMG 11547</strain>
    </source>
</reference>
<keyword evidence="3" id="KW-1185">Reference proteome</keyword>
<dbReference type="RefSeq" id="WP_259451511.1">
    <property type="nucleotide sequence ID" value="NZ_CP119520.1"/>
</dbReference>
<feature type="signal peptide" evidence="1">
    <location>
        <begin position="1"/>
        <end position="19"/>
    </location>
</feature>
<organism evidence="2 3">
    <name type="scientific">Telluria mixta</name>
    <dbReference type="NCBI Taxonomy" id="34071"/>
    <lineage>
        <taxon>Bacteria</taxon>
        <taxon>Pseudomonadati</taxon>
        <taxon>Pseudomonadota</taxon>
        <taxon>Betaproteobacteria</taxon>
        <taxon>Burkholderiales</taxon>
        <taxon>Oxalobacteraceae</taxon>
        <taxon>Telluria group</taxon>
        <taxon>Telluria</taxon>
    </lineage>
</organism>
<evidence type="ECO:0000256" key="1">
    <source>
        <dbReference type="SAM" id="SignalP"/>
    </source>
</evidence>
<evidence type="ECO:0008006" key="4">
    <source>
        <dbReference type="Google" id="ProtNLM"/>
    </source>
</evidence>
<dbReference type="EMBL" id="JANUHC010000010">
    <property type="protein sequence ID" value="MCS0632476.1"/>
    <property type="molecule type" value="Genomic_DNA"/>
</dbReference>
<evidence type="ECO:0000313" key="3">
    <source>
        <dbReference type="Proteomes" id="UP001165263"/>
    </source>
</evidence>
<proteinExistence type="predicted"/>
<evidence type="ECO:0000313" key="2">
    <source>
        <dbReference type="EMBL" id="MCS0632476.1"/>
    </source>
</evidence>
<dbReference type="Proteomes" id="UP001165263">
    <property type="component" value="Unassembled WGS sequence"/>
</dbReference>
<comment type="caution">
    <text evidence="2">The sequence shown here is derived from an EMBL/GenBank/DDBJ whole genome shotgun (WGS) entry which is preliminary data.</text>
</comment>
<keyword evidence="1" id="KW-0732">Signal</keyword>
<name>A0ABT2C6N5_9BURK</name>
<protein>
    <recommendedName>
        <fullName evidence="4">Lipoprotein</fullName>
    </recommendedName>
</protein>
<gene>
    <name evidence="2" type="ORF">NX786_24385</name>
</gene>
<accession>A0ABT2C6N5</accession>
<sequence>MKLSYLLLFAAGMPLLACAQADQAMPAAADPDAPVAPLQYRSVFEDHVAAKEPARSPDKAWVAANRAVAGADGEADKHEHGGARQ</sequence>
<feature type="chain" id="PRO_5045916621" description="Lipoprotein" evidence="1">
    <location>
        <begin position="20"/>
        <end position="85"/>
    </location>
</feature>